<accession>A0ACC0N0Z3</accession>
<dbReference type="Proteomes" id="UP001062846">
    <property type="component" value="Chromosome 7"/>
</dbReference>
<proteinExistence type="predicted"/>
<comment type="caution">
    <text evidence="1">The sequence shown here is derived from an EMBL/GenBank/DDBJ whole genome shotgun (WGS) entry which is preliminary data.</text>
</comment>
<dbReference type="EMBL" id="CM046394">
    <property type="protein sequence ID" value="KAI8546920.1"/>
    <property type="molecule type" value="Genomic_DNA"/>
</dbReference>
<evidence type="ECO:0000313" key="2">
    <source>
        <dbReference type="Proteomes" id="UP001062846"/>
    </source>
</evidence>
<keyword evidence="2" id="KW-1185">Reference proteome</keyword>
<reference evidence="1" key="1">
    <citation type="submission" date="2022-02" db="EMBL/GenBank/DDBJ databases">
        <title>Plant Genome Project.</title>
        <authorList>
            <person name="Zhang R.-G."/>
        </authorList>
    </citation>
    <scope>NUCLEOTIDE SEQUENCE</scope>
    <source>
        <strain evidence="1">AT1</strain>
    </source>
</reference>
<organism evidence="1 2">
    <name type="scientific">Rhododendron molle</name>
    <name type="common">Chinese azalea</name>
    <name type="synonym">Azalea mollis</name>
    <dbReference type="NCBI Taxonomy" id="49168"/>
    <lineage>
        <taxon>Eukaryota</taxon>
        <taxon>Viridiplantae</taxon>
        <taxon>Streptophyta</taxon>
        <taxon>Embryophyta</taxon>
        <taxon>Tracheophyta</taxon>
        <taxon>Spermatophyta</taxon>
        <taxon>Magnoliopsida</taxon>
        <taxon>eudicotyledons</taxon>
        <taxon>Gunneridae</taxon>
        <taxon>Pentapetalae</taxon>
        <taxon>asterids</taxon>
        <taxon>Ericales</taxon>
        <taxon>Ericaceae</taxon>
        <taxon>Ericoideae</taxon>
        <taxon>Rhodoreae</taxon>
        <taxon>Rhododendron</taxon>
    </lineage>
</organism>
<evidence type="ECO:0000313" key="1">
    <source>
        <dbReference type="EMBL" id="KAI8546920.1"/>
    </source>
</evidence>
<protein>
    <submittedName>
        <fullName evidence="1">Uncharacterized protein</fullName>
    </submittedName>
</protein>
<name>A0ACC0N0Z3_RHOML</name>
<gene>
    <name evidence="1" type="ORF">RHMOL_Rhmol07G0156800</name>
</gene>
<sequence length="725" mass="79714">MLALIALPSPVDQHPHSQVFSMVDSSCISSPRVDPDDYSDLQDLIQSLGRNYRSGGMSFDESSSNFARQPGHPVIPDIHVPLQVDDRSSRDILYGRGDSPDEITELGRHGFEPEGDQNERTTTGSHASTSTSAGDPPNQPEANIGGAAQKPPRDVDLIPPPSTGLGPMPYTHFYDDGPGGFTATFRAKYDMPDDVLVERVTGERIPFGADFIVLPLYPITEGGVRFPMSPFLRYFMSSYNLAPIQLSLNTWHILCSAMRLAESNNLPFTLGDLMLMYIVSRNPSYDRYYMATRQHFDHLVDHLSDSEKWRNALVRVSGNFEWGPINPLLDHPFPTRVGAAVERPFNIPRARGYPGLGFVDKPDISLYFVDHIVLISFNCIVMTSFFLRADCSAPNKALYLTSKWDNLIALLQCANRDAPTLLGYTPTYGSFAQCRDKTKMVRKALDLSTIARQALQKQYAAQDLSTSNLPARQDPPEQVPTDRPVLEEQPPVTTNQSQRSRRRGRNQPAGEGEDHGTKKARVSENDVAFVGTGHATEGDTTGRTEPQEAFVPDLTCPDGHVITAGDSLSENPLLAMTLLKGVALPKDMKGLHSGKASNMAELCLFLAKAGQCASRAFSDMDVLLETKKTMRADLQAQRKEAEGALNKVIELEAKVADAAAVKEERDRLQLQVGLDYAEIPAADHRREPPVVPPMELPGPLPHTEQPNPIPSPPPKEVDDASAADQ</sequence>